<evidence type="ECO:0000256" key="4">
    <source>
        <dbReference type="RuleBase" id="RU362057"/>
    </source>
</evidence>
<dbReference type="GO" id="GO:0035251">
    <property type="term" value="F:UDP-glucosyltransferase activity"/>
    <property type="evidence" value="ECO:0007669"/>
    <property type="project" value="InterPro"/>
</dbReference>
<dbReference type="CDD" id="cd03784">
    <property type="entry name" value="GT1_Gtf-like"/>
    <property type="match status" value="1"/>
</dbReference>
<dbReference type="PROSITE" id="PS00375">
    <property type="entry name" value="UDPGT"/>
    <property type="match status" value="1"/>
</dbReference>
<evidence type="ECO:0000256" key="2">
    <source>
        <dbReference type="ARBA" id="ARBA00022679"/>
    </source>
</evidence>
<dbReference type="FunFam" id="3.40.50.2000:FF:000056">
    <property type="entry name" value="Glycosyltransferase"/>
    <property type="match status" value="1"/>
</dbReference>
<evidence type="ECO:0000256" key="1">
    <source>
        <dbReference type="ARBA" id="ARBA00009995"/>
    </source>
</evidence>
<dbReference type="Pfam" id="PF00201">
    <property type="entry name" value="UDPGT"/>
    <property type="match status" value="1"/>
</dbReference>
<dbReference type="SUPFAM" id="SSF53756">
    <property type="entry name" value="UDP-Glycosyltransferase/glycogen phosphorylase"/>
    <property type="match status" value="1"/>
</dbReference>
<sequence>MEIVFIPSPGMGHLISTVNMAKLILQGDHRFSIFIIIINSPMSFSTVNSFIDSQKRDNQYPTRLIFHTLPPLLNPPEPPSPTFFQTFRDLQKPLVKQAIEERIQEGSPKLSGFILDMFCTDMIDIADQFQVPSYVFFTSGANLLNVLFHFQSLADDEGVDLSAEFDDPNTEFAISGFVNPLKEKYLPAVLVDKELGSAMLIKHAKGLRKSKGILINTFVELETIGTDALFDLVAKGSIPPVYPVGPILELGKNSTSGSHQDYMSMMKWLDDQPCSSVVFLCFGSMGSFDADQVKEIANGLEKSGCRFLWSLRKPPPEGKFAKPSEDGTFEDALPEGFMDRTAERGKIIGWAPQVSILEHFAIGGFVSHCGWNSTLESMWFGVPMATWPLYAEQQLNAFSLVKELGLAVEIRMDYRRDFRSNKANFQVTAEEIEYGVRKLMCMDDGARNRASEIRRKSRKALEDGGSSHKSLRRFIEHVLSNVG</sequence>
<comment type="similarity">
    <text evidence="1 3">Belongs to the UDP-glycosyltransferase family.</text>
</comment>
<keyword evidence="3" id="KW-0328">Glycosyltransferase</keyword>
<accession>A0A0D5MFF2</accession>
<reference evidence="5" key="1">
    <citation type="journal article" date="2016" name="Biotechnol. Lett.">
        <title>Cloning and expression analysis of betalain biosynthesis genes in Amaranthus tricolor.</title>
        <authorList>
            <person name="Zheng X."/>
            <person name="Liu S."/>
            <person name="Cheng C."/>
            <person name="Guo R."/>
            <person name="Chen Y."/>
            <person name="Xie L."/>
            <person name="Mao Y."/>
            <person name="Lin Y."/>
            <person name="Zhang Z."/>
            <person name="Lai Z."/>
        </authorList>
    </citation>
    <scope>NUCLEOTIDE SEQUENCE</scope>
    <source>
        <tissue evidence="5">Leaves</tissue>
    </source>
</reference>
<evidence type="ECO:0000256" key="3">
    <source>
        <dbReference type="RuleBase" id="RU003718"/>
    </source>
</evidence>
<dbReference type="InterPro" id="IPR035595">
    <property type="entry name" value="UDP_glycos_trans_CS"/>
</dbReference>
<name>A0A0D5MFF2_AMATR</name>
<proteinExistence type="evidence at transcript level"/>
<dbReference type="EC" id="2.4.1.-" evidence="4"/>
<dbReference type="PANTHER" id="PTHR48048">
    <property type="entry name" value="GLYCOSYLTRANSFERASE"/>
    <property type="match status" value="1"/>
</dbReference>
<protein>
    <recommendedName>
        <fullName evidence="4">Glycosyltransferase</fullName>
        <ecNumber evidence="4">2.4.1.-</ecNumber>
    </recommendedName>
</protein>
<organism evidence="5">
    <name type="scientific">Amaranthus tricolor</name>
    <name type="common">Joseph's coat</name>
    <name type="synonym">Amaranthus gangeticus</name>
    <dbReference type="NCBI Taxonomy" id="29722"/>
    <lineage>
        <taxon>Eukaryota</taxon>
        <taxon>Viridiplantae</taxon>
        <taxon>Streptophyta</taxon>
        <taxon>Embryophyta</taxon>
        <taxon>Tracheophyta</taxon>
        <taxon>Spermatophyta</taxon>
        <taxon>Magnoliopsida</taxon>
        <taxon>eudicotyledons</taxon>
        <taxon>Gunneridae</taxon>
        <taxon>Pentapetalae</taxon>
        <taxon>Caryophyllales</taxon>
        <taxon>Amaranthaceae</taxon>
        <taxon>Amaranthus</taxon>
    </lineage>
</organism>
<dbReference type="AlphaFoldDB" id="A0A0D5MFF2"/>
<keyword evidence="2 3" id="KW-0808">Transferase</keyword>
<dbReference type="InterPro" id="IPR002213">
    <property type="entry name" value="UDP_glucos_trans"/>
</dbReference>
<dbReference type="PANTHER" id="PTHR48048:SF45">
    <property type="entry name" value="GLYCOSYLTRANSFERASE"/>
    <property type="match status" value="1"/>
</dbReference>
<dbReference type="InterPro" id="IPR050481">
    <property type="entry name" value="UDP-glycosyltransf_plant"/>
</dbReference>
<gene>
    <name evidence="5" type="primary">B6-GT</name>
</gene>
<evidence type="ECO:0000313" key="5">
    <source>
        <dbReference type="EMBL" id="AJY59055.1"/>
    </source>
</evidence>
<dbReference type="EMBL" id="KP174812">
    <property type="protein sequence ID" value="AJY59055.1"/>
    <property type="molecule type" value="mRNA"/>
</dbReference>
<dbReference type="Gene3D" id="3.40.50.2000">
    <property type="entry name" value="Glycogen Phosphorylase B"/>
    <property type="match status" value="2"/>
</dbReference>